<name>A0A937W488_UNCTE</name>
<comment type="caution">
    <text evidence="1">The sequence shown here is derived from an EMBL/GenBank/DDBJ whole genome shotgun (WGS) entry which is preliminary data.</text>
</comment>
<proteinExistence type="predicted"/>
<accession>A0A937W488</accession>
<evidence type="ECO:0000313" key="1">
    <source>
        <dbReference type="EMBL" id="MBM3226352.1"/>
    </source>
</evidence>
<protein>
    <submittedName>
        <fullName evidence="1">Uncharacterized protein</fullName>
    </submittedName>
</protein>
<reference evidence="1" key="1">
    <citation type="submission" date="2019-03" db="EMBL/GenBank/DDBJ databases">
        <title>Lake Tanganyika Metagenome-Assembled Genomes (MAGs).</title>
        <authorList>
            <person name="Tran P."/>
        </authorList>
    </citation>
    <scope>NUCLEOTIDE SEQUENCE</scope>
    <source>
        <strain evidence="1">K_DeepCast_65m_m2_066</strain>
    </source>
</reference>
<gene>
    <name evidence="1" type="ORF">FJZ47_21525</name>
</gene>
<dbReference type="Proteomes" id="UP000712673">
    <property type="component" value="Unassembled WGS sequence"/>
</dbReference>
<dbReference type="EMBL" id="VGLS01000878">
    <property type="protein sequence ID" value="MBM3226352.1"/>
    <property type="molecule type" value="Genomic_DNA"/>
</dbReference>
<evidence type="ECO:0000313" key="2">
    <source>
        <dbReference type="Proteomes" id="UP000712673"/>
    </source>
</evidence>
<organism evidence="1 2">
    <name type="scientific">Tectimicrobiota bacterium</name>
    <dbReference type="NCBI Taxonomy" id="2528274"/>
    <lineage>
        <taxon>Bacteria</taxon>
        <taxon>Pseudomonadati</taxon>
        <taxon>Nitrospinota/Tectimicrobiota group</taxon>
        <taxon>Candidatus Tectimicrobiota</taxon>
    </lineage>
</organism>
<sequence length="150" mass="16720">MMTWQCWFSIGMGVTIMVSMGVTERPSVWANKVQSQHDHQHTAPHGGQVVEASKHHLELVVQDHAIIKVYLYNEAMQPVALPTPEATLYLRLPGNKNHTLTLSATGSGTEAAWTVRTEVLQHVSAFEAALRVSLAGETRNVRFTYKKFLP</sequence>
<dbReference type="AlphaFoldDB" id="A0A937W488"/>